<dbReference type="SUPFAM" id="SSF50104">
    <property type="entry name" value="Translation proteins SH3-like domain"/>
    <property type="match status" value="1"/>
</dbReference>
<dbReference type="InterPro" id="IPR041988">
    <property type="entry name" value="Ribosomal_uL24_KOW"/>
</dbReference>
<dbReference type="InterPro" id="IPR014722">
    <property type="entry name" value="Rib_uL2_dom2"/>
</dbReference>
<dbReference type="eggNOG" id="KOG3401">
    <property type="taxonomic scope" value="Eukaryota"/>
</dbReference>
<dbReference type="GeneID" id="25567085"/>
<feature type="compositionally biased region" description="Basic residues" evidence="4">
    <location>
        <begin position="10"/>
        <end position="21"/>
    </location>
</feature>
<evidence type="ECO:0000256" key="4">
    <source>
        <dbReference type="SAM" id="MobiDB-lite"/>
    </source>
</evidence>
<reference evidence="6 7" key="1">
    <citation type="submission" date="2010-05" db="EMBL/GenBank/DDBJ databases">
        <title>The Genome Sequence of Thecamonas trahens ATCC 50062.</title>
        <authorList>
            <consortium name="The Broad Institute Genome Sequencing Platform"/>
            <person name="Russ C."/>
            <person name="Cuomo C."/>
            <person name="Shea T."/>
            <person name="Young S.K."/>
            <person name="Zeng Q."/>
            <person name="Koehrsen M."/>
            <person name="Haas B."/>
            <person name="Borodovsky M."/>
            <person name="Guigo R."/>
            <person name="Alvarado L."/>
            <person name="Berlin A."/>
            <person name="Bochicchio J."/>
            <person name="Borenstein D."/>
            <person name="Chapman S."/>
            <person name="Chen Z."/>
            <person name="Freedman E."/>
            <person name="Gellesch M."/>
            <person name="Goldberg J."/>
            <person name="Griggs A."/>
            <person name="Gujja S."/>
            <person name="Heilman E."/>
            <person name="Heiman D."/>
            <person name="Hepburn T."/>
            <person name="Howarth C."/>
            <person name="Jen D."/>
            <person name="Larson L."/>
            <person name="Mehta T."/>
            <person name="Park D."/>
            <person name="Pearson M."/>
            <person name="Roberts A."/>
            <person name="Saif S."/>
            <person name="Shenoy N."/>
            <person name="Sisk P."/>
            <person name="Stolte C."/>
            <person name="Sykes S."/>
            <person name="Thomson T."/>
            <person name="Walk T."/>
            <person name="White J."/>
            <person name="Yandava C."/>
            <person name="Burger G."/>
            <person name="Gray M.W."/>
            <person name="Holland P.W.H."/>
            <person name="King N."/>
            <person name="Lang F.B.F."/>
            <person name="Roger A.J."/>
            <person name="Ruiz-Trillo I."/>
            <person name="Lander E."/>
            <person name="Nusbaum C."/>
        </authorList>
    </citation>
    <scope>NUCLEOTIDE SEQUENCE [LARGE SCALE GENOMIC DNA]</scope>
    <source>
        <strain evidence="6 7">ATCC 50062</strain>
    </source>
</reference>
<dbReference type="InterPro" id="IPR005824">
    <property type="entry name" value="KOW"/>
</dbReference>
<dbReference type="EMBL" id="GL349472">
    <property type="protein sequence ID" value="KNC52403.1"/>
    <property type="molecule type" value="Genomic_DNA"/>
</dbReference>
<accession>A0A0L0DLY8</accession>
<keyword evidence="7" id="KW-1185">Reference proteome</keyword>
<dbReference type="RefSeq" id="XP_013755446.1">
    <property type="nucleotide sequence ID" value="XM_013899992.1"/>
</dbReference>
<keyword evidence="2 6" id="KW-0689">Ribosomal protein</keyword>
<evidence type="ECO:0000256" key="2">
    <source>
        <dbReference type="ARBA" id="ARBA00022980"/>
    </source>
</evidence>
<dbReference type="AlphaFoldDB" id="A0A0L0DLY8"/>
<gene>
    <name evidence="6" type="ORF">AMSG_08378</name>
</gene>
<dbReference type="InterPro" id="IPR005756">
    <property type="entry name" value="Ribosomal_uL24_euk/arc"/>
</dbReference>
<evidence type="ECO:0000313" key="6">
    <source>
        <dbReference type="EMBL" id="KNC52403.1"/>
    </source>
</evidence>
<dbReference type="GO" id="GO:0006412">
    <property type="term" value="P:translation"/>
    <property type="evidence" value="ECO:0007669"/>
    <property type="project" value="InterPro"/>
</dbReference>
<dbReference type="GO" id="GO:0015934">
    <property type="term" value="C:large ribosomal subunit"/>
    <property type="evidence" value="ECO:0007669"/>
    <property type="project" value="InterPro"/>
</dbReference>
<dbReference type="OMA" id="VRIMRGD"/>
<dbReference type="PANTHER" id="PTHR11143">
    <property type="entry name" value="60S RIBOSOMAL PROTEIN L26 FAMILY MEMBER"/>
    <property type="match status" value="1"/>
</dbReference>
<dbReference type="NCBIfam" id="TIGR01080">
    <property type="entry name" value="rplX_A_E"/>
    <property type="match status" value="1"/>
</dbReference>
<feature type="domain" description="KOW" evidence="5">
    <location>
        <begin position="48"/>
        <end position="75"/>
    </location>
</feature>
<dbReference type="CDD" id="cd06089">
    <property type="entry name" value="KOW_RPL26"/>
    <property type="match status" value="1"/>
</dbReference>
<dbReference type="Pfam" id="PF16906">
    <property type="entry name" value="Ribosomal_L26"/>
    <property type="match status" value="1"/>
</dbReference>
<evidence type="ECO:0000313" key="7">
    <source>
        <dbReference type="Proteomes" id="UP000054408"/>
    </source>
</evidence>
<evidence type="ECO:0000256" key="1">
    <source>
        <dbReference type="ARBA" id="ARBA00010618"/>
    </source>
</evidence>
<dbReference type="GO" id="GO:0003735">
    <property type="term" value="F:structural constituent of ribosome"/>
    <property type="evidence" value="ECO:0007669"/>
    <property type="project" value="InterPro"/>
</dbReference>
<comment type="similarity">
    <text evidence="1">Belongs to the universal ribosomal protein uL24 family.</text>
</comment>
<dbReference type="GO" id="GO:0003723">
    <property type="term" value="F:RNA binding"/>
    <property type="evidence" value="ECO:0007669"/>
    <property type="project" value="InterPro"/>
</dbReference>
<dbReference type="InterPro" id="IPR008991">
    <property type="entry name" value="Translation_prot_SH3-like_sf"/>
</dbReference>
<dbReference type="Proteomes" id="UP000054408">
    <property type="component" value="Unassembled WGS sequence"/>
</dbReference>
<dbReference type="FunFam" id="2.30.30.30:FF:000009">
    <property type="entry name" value="60S ribosomal protein L26"/>
    <property type="match status" value="1"/>
</dbReference>
<proteinExistence type="inferred from homology"/>
<name>A0A0L0DLY8_THETB</name>
<organism evidence="6 7">
    <name type="scientific">Thecamonas trahens ATCC 50062</name>
    <dbReference type="NCBI Taxonomy" id="461836"/>
    <lineage>
        <taxon>Eukaryota</taxon>
        <taxon>Apusozoa</taxon>
        <taxon>Apusomonadida</taxon>
        <taxon>Apusomonadidae</taxon>
        <taxon>Thecamonas</taxon>
    </lineage>
</organism>
<keyword evidence="3" id="KW-0687">Ribonucleoprotein</keyword>
<protein>
    <submittedName>
        <fullName evidence="6">Large subunit ribosomal protein L26e</fullName>
    </submittedName>
</protein>
<dbReference type="OrthoDB" id="1688503at2759"/>
<sequence>MKFSSNVTSSRRKNRKAHFTAPSHIRRKLMSAPLSAELRAEHNVRSMPVRQGDEVEVTRGTYKAHTGKVVSVYRKKWVIHIDRLTKAAANGKTPFVGIHPSNVKIVKLEMNRDRQDILNRKAAGRTAALEKSKGKLDQE</sequence>
<evidence type="ECO:0000259" key="5">
    <source>
        <dbReference type="SMART" id="SM00739"/>
    </source>
</evidence>
<dbReference type="Pfam" id="PF00467">
    <property type="entry name" value="KOW"/>
    <property type="match status" value="1"/>
</dbReference>
<feature type="region of interest" description="Disordered" evidence="4">
    <location>
        <begin position="1"/>
        <end position="21"/>
    </location>
</feature>
<dbReference type="Gene3D" id="2.30.30.30">
    <property type="match status" value="1"/>
</dbReference>
<dbReference type="SMART" id="SM00739">
    <property type="entry name" value="KOW"/>
    <property type="match status" value="1"/>
</dbReference>
<evidence type="ECO:0000256" key="3">
    <source>
        <dbReference type="ARBA" id="ARBA00023274"/>
    </source>
</evidence>
<dbReference type="STRING" id="461836.A0A0L0DLY8"/>